<feature type="transmembrane region" description="Helical" evidence="1">
    <location>
        <begin position="183"/>
        <end position="206"/>
    </location>
</feature>
<proteinExistence type="predicted"/>
<dbReference type="Proteomes" id="UP000292958">
    <property type="component" value="Unassembled WGS sequence"/>
</dbReference>
<feature type="transmembrane region" description="Helical" evidence="1">
    <location>
        <begin position="363"/>
        <end position="381"/>
    </location>
</feature>
<evidence type="ECO:0000313" key="3">
    <source>
        <dbReference type="Proteomes" id="UP000292958"/>
    </source>
</evidence>
<evidence type="ECO:0008006" key="4">
    <source>
        <dbReference type="Google" id="ProtNLM"/>
    </source>
</evidence>
<name>A0A4Q7YSR7_9BACT</name>
<keyword evidence="1" id="KW-0472">Membrane</keyword>
<keyword evidence="1" id="KW-0812">Transmembrane</keyword>
<gene>
    <name evidence="2" type="ORF">BDD14_2059</name>
</gene>
<dbReference type="AlphaFoldDB" id="A0A4Q7YSR7"/>
<feature type="transmembrane region" description="Helical" evidence="1">
    <location>
        <begin position="269"/>
        <end position="291"/>
    </location>
</feature>
<feature type="transmembrane region" description="Helical" evidence="1">
    <location>
        <begin position="312"/>
        <end position="333"/>
    </location>
</feature>
<feature type="transmembrane region" description="Helical" evidence="1">
    <location>
        <begin position="339"/>
        <end position="356"/>
    </location>
</feature>
<feature type="transmembrane region" description="Helical" evidence="1">
    <location>
        <begin position="85"/>
        <end position="105"/>
    </location>
</feature>
<organism evidence="2 3">
    <name type="scientific">Edaphobacter modestus</name>
    <dbReference type="NCBI Taxonomy" id="388466"/>
    <lineage>
        <taxon>Bacteria</taxon>
        <taxon>Pseudomonadati</taxon>
        <taxon>Acidobacteriota</taxon>
        <taxon>Terriglobia</taxon>
        <taxon>Terriglobales</taxon>
        <taxon>Acidobacteriaceae</taxon>
        <taxon>Edaphobacter</taxon>
    </lineage>
</organism>
<dbReference type="EMBL" id="SHKW01000001">
    <property type="protein sequence ID" value="RZU40590.1"/>
    <property type="molecule type" value="Genomic_DNA"/>
</dbReference>
<keyword evidence="1" id="KW-1133">Transmembrane helix</keyword>
<sequence>MRFAETVVDPVADRSDSLGSSLALRASRVLVVLALLAQIFVAWRFWALTWDDSAITLGFSRTFASTGRIEPTPGSGIVEGYSTTLWMLLMAAAAKVIASPAALLAFAKISTLLLNLINILLIRHWFGTWTTEPLANLVAGTVGCTLMFYETINGMETPLILTLVLVLLILFASVSRLGRFGYIFAGSALLLTRWEAAWLLVPFVLAEQSRRRAVLPVLCWTLLFIASNVARLLYFGDLLPNTVIAKQSFPYSAPSLRLGIARHLLEPVLILYSCKALLLLLAGYALYKWVVLGDSLVSIQRVKQALRESWQLRFTLLFLLFSFVLTTAIGPNWGPEFRSFYSAWPFLIALLLLPVLPNLRPSGLAWVTVLLCLMAALRMGARIQPLRSEKAPVYMPRITVERVGVAVPILTELQQLTGQRVLNYAAPDMGAVMLYSNDVRVIDLGLLCDRVLAHERFAAIQPYVLQKRQPEIIEVHEVFTQATKLATYPEFLEQYRPVYIHGIRFFLRRQFLSAIPPSRLIETVFRPDGSPQESELEAFRRSHAPYPYLPVDYALNQRFRSYLVLR</sequence>
<keyword evidence="3" id="KW-1185">Reference proteome</keyword>
<comment type="caution">
    <text evidence="2">The sequence shown here is derived from an EMBL/GenBank/DDBJ whole genome shotgun (WGS) entry which is preliminary data.</text>
</comment>
<reference evidence="2 3" key="1">
    <citation type="submission" date="2019-02" db="EMBL/GenBank/DDBJ databases">
        <title>Genomic Encyclopedia of Archaeal and Bacterial Type Strains, Phase II (KMG-II): from individual species to whole genera.</title>
        <authorList>
            <person name="Goeker M."/>
        </authorList>
    </citation>
    <scope>NUCLEOTIDE SEQUENCE [LARGE SCALE GENOMIC DNA]</scope>
    <source>
        <strain evidence="2 3">DSM 18101</strain>
    </source>
</reference>
<accession>A0A4Q7YSR7</accession>
<feature type="transmembrane region" description="Helical" evidence="1">
    <location>
        <begin position="159"/>
        <end position="177"/>
    </location>
</feature>
<dbReference type="OrthoDB" id="8478053at2"/>
<feature type="transmembrane region" description="Helical" evidence="1">
    <location>
        <begin position="29"/>
        <end position="46"/>
    </location>
</feature>
<evidence type="ECO:0000313" key="2">
    <source>
        <dbReference type="EMBL" id="RZU40590.1"/>
    </source>
</evidence>
<feature type="transmembrane region" description="Helical" evidence="1">
    <location>
        <begin position="213"/>
        <end position="234"/>
    </location>
</feature>
<protein>
    <recommendedName>
        <fullName evidence="4">Dolichyl-phosphate-mannose-protein mannosyltransferase</fullName>
    </recommendedName>
</protein>
<evidence type="ECO:0000256" key="1">
    <source>
        <dbReference type="SAM" id="Phobius"/>
    </source>
</evidence>
<dbReference type="RefSeq" id="WP_130418640.1">
    <property type="nucleotide sequence ID" value="NZ_SHKW01000001.1"/>
</dbReference>